<keyword evidence="1" id="KW-0472">Membrane</keyword>
<reference evidence="2" key="1">
    <citation type="journal article" date="2013" name="BMC Genomics">
        <title>A deep insight into the sialotranscriptome of the mosquito, Psorophora albipes.</title>
        <authorList>
            <person name="Chagas A.C."/>
            <person name="Calvo E."/>
            <person name="Rios-Velasquez C.M."/>
            <person name="Pessoa F.A."/>
            <person name="Medeiros J.F."/>
            <person name="Ribeiro J.M."/>
        </authorList>
    </citation>
    <scope>NUCLEOTIDE SEQUENCE</scope>
</reference>
<sequence length="70" mass="8665">MLFLFPFFMCLGVFLFLLNIRLTACVRACFFFLFVSLFFFNGLRLLYHFRRYLFPDLIFYLLRRKARQSL</sequence>
<proteinExistence type="evidence at transcript level"/>
<feature type="transmembrane region" description="Helical" evidence="1">
    <location>
        <begin position="29"/>
        <end position="47"/>
    </location>
</feature>
<name>T1D5Y1_9DIPT</name>
<evidence type="ECO:0000256" key="1">
    <source>
        <dbReference type="SAM" id="Phobius"/>
    </source>
</evidence>
<accession>T1D5Y1</accession>
<dbReference type="EMBL" id="GALA01000333">
    <property type="protein sequence ID" value="JAA94519.1"/>
    <property type="molecule type" value="mRNA"/>
</dbReference>
<evidence type="ECO:0000313" key="2">
    <source>
        <dbReference type="EMBL" id="JAA94519.1"/>
    </source>
</evidence>
<protein>
    <submittedName>
        <fullName evidence="2">Uncharacterized protein</fullName>
    </submittedName>
</protein>
<keyword evidence="1" id="KW-0812">Transmembrane</keyword>
<organism evidence="2">
    <name type="scientific">Psorophora albipes</name>
    <dbReference type="NCBI Taxonomy" id="869069"/>
    <lineage>
        <taxon>Eukaryota</taxon>
        <taxon>Metazoa</taxon>
        <taxon>Ecdysozoa</taxon>
        <taxon>Arthropoda</taxon>
        <taxon>Hexapoda</taxon>
        <taxon>Insecta</taxon>
        <taxon>Pterygota</taxon>
        <taxon>Neoptera</taxon>
        <taxon>Endopterygota</taxon>
        <taxon>Diptera</taxon>
        <taxon>Nematocera</taxon>
        <taxon>Culicoidea</taxon>
        <taxon>Culicidae</taxon>
        <taxon>Culicinae</taxon>
        <taxon>Aedini</taxon>
        <taxon>Psorophora</taxon>
    </lineage>
</organism>
<keyword evidence="1" id="KW-1133">Transmembrane helix</keyword>
<dbReference type="AlphaFoldDB" id="T1D5Y1"/>
<feature type="transmembrane region" description="Helical" evidence="1">
    <location>
        <begin position="6"/>
        <end position="22"/>
    </location>
</feature>